<sequence>MKGSLKDEKEAIKQRACSRSRMRKQAECDELTERTEALKEENAHLRSEVSRLRSEYEQLHAENTSPPSRSYLVLALFCKILELERLGEVPGHKDLKSGRNDQHRNHDEQTETVRGSHQVSYNLFHAFSRLQEHNLTKLTRVFISL</sequence>
<protein>
    <recommendedName>
        <fullName evidence="8">BZIP domain-containing protein</fullName>
    </recommendedName>
</protein>
<reference evidence="9 10" key="1">
    <citation type="journal article" date="2024" name="G3 (Bethesda)">
        <title>Genome assembly of Hibiscus sabdariffa L. provides insights into metabolisms of medicinal natural products.</title>
        <authorList>
            <person name="Kim T."/>
        </authorList>
    </citation>
    <scope>NUCLEOTIDE SEQUENCE [LARGE SCALE GENOMIC DNA]</scope>
    <source>
        <strain evidence="9">TK-2024</strain>
        <tissue evidence="9">Old leaves</tissue>
    </source>
</reference>
<dbReference type="PANTHER" id="PTHR45967">
    <property type="entry name" value="G-BOX-BINDING FACTOR 3-RELATED"/>
    <property type="match status" value="1"/>
</dbReference>
<dbReference type="Pfam" id="PF00170">
    <property type="entry name" value="bZIP_1"/>
    <property type="match status" value="1"/>
</dbReference>
<dbReference type="InterPro" id="IPR044827">
    <property type="entry name" value="GBF-like"/>
</dbReference>
<keyword evidence="4" id="KW-0238">DNA-binding</keyword>
<evidence type="ECO:0000259" key="8">
    <source>
        <dbReference type="PROSITE" id="PS50217"/>
    </source>
</evidence>
<evidence type="ECO:0000256" key="2">
    <source>
        <dbReference type="ARBA" id="ARBA00007163"/>
    </source>
</evidence>
<name>A0ABR2QBL0_9ROSI</name>
<organism evidence="9 10">
    <name type="scientific">Hibiscus sabdariffa</name>
    <name type="common">roselle</name>
    <dbReference type="NCBI Taxonomy" id="183260"/>
    <lineage>
        <taxon>Eukaryota</taxon>
        <taxon>Viridiplantae</taxon>
        <taxon>Streptophyta</taxon>
        <taxon>Embryophyta</taxon>
        <taxon>Tracheophyta</taxon>
        <taxon>Spermatophyta</taxon>
        <taxon>Magnoliopsida</taxon>
        <taxon>eudicotyledons</taxon>
        <taxon>Gunneridae</taxon>
        <taxon>Pentapetalae</taxon>
        <taxon>rosids</taxon>
        <taxon>malvids</taxon>
        <taxon>Malvales</taxon>
        <taxon>Malvaceae</taxon>
        <taxon>Malvoideae</taxon>
        <taxon>Hibiscus</taxon>
    </lineage>
</organism>
<evidence type="ECO:0000256" key="7">
    <source>
        <dbReference type="SAM" id="MobiDB-lite"/>
    </source>
</evidence>
<dbReference type="Proteomes" id="UP001396334">
    <property type="component" value="Unassembled WGS sequence"/>
</dbReference>
<dbReference type="Gene3D" id="1.20.5.170">
    <property type="match status" value="1"/>
</dbReference>
<comment type="subcellular location">
    <subcellularLocation>
        <location evidence="1">Nucleus</location>
    </subcellularLocation>
</comment>
<keyword evidence="6" id="KW-0539">Nucleus</keyword>
<dbReference type="InterPro" id="IPR004827">
    <property type="entry name" value="bZIP"/>
</dbReference>
<accession>A0ABR2QBL0</accession>
<dbReference type="InterPro" id="IPR046347">
    <property type="entry name" value="bZIP_sf"/>
</dbReference>
<gene>
    <name evidence="9" type="ORF">V6N11_012554</name>
</gene>
<evidence type="ECO:0000256" key="3">
    <source>
        <dbReference type="ARBA" id="ARBA00023015"/>
    </source>
</evidence>
<evidence type="ECO:0000256" key="5">
    <source>
        <dbReference type="ARBA" id="ARBA00023163"/>
    </source>
</evidence>
<dbReference type="EMBL" id="JBBPBN010000042">
    <property type="protein sequence ID" value="KAK8998021.1"/>
    <property type="molecule type" value="Genomic_DNA"/>
</dbReference>
<evidence type="ECO:0000256" key="1">
    <source>
        <dbReference type="ARBA" id="ARBA00004123"/>
    </source>
</evidence>
<feature type="region of interest" description="Disordered" evidence="7">
    <location>
        <begin position="1"/>
        <end position="28"/>
    </location>
</feature>
<evidence type="ECO:0000313" key="10">
    <source>
        <dbReference type="Proteomes" id="UP001396334"/>
    </source>
</evidence>
<evidence type="ECO:0000256" key="4">
    <source>
        <dbReference type="ARBA" id="ARBA00023125"/>
    </source>
</evidence>
<evidence type="ECO:0000256" key="6">
    <source>
        <dbReference type="ARBA" id="ARBA00023242"/>
    </source>
</evidence>
<feature type="compositionally biased region" description="Basic and acidic residues" evidence="7">
    <location>
        <begin position="89"/>
        <end position="111"/>
    </location>
</feature>
<dbReference type="PROSITE" id="PS50217">
    <property type="entry name" value="BZIP"/>
    <property type="match status" value="1"/>
</dbReference>
<dbReference type="SMART" id="SM00338">
    <property type="entry name" value="BRLZ"/>
    <property type="match status" value="1"/>
</dbReference>
<proteinExistence type="inferred from homology"/>
<comment type="similarity">
    <text evidence="2">Belongs to the bZIP family.</text>
</comment>
<dbReference type="PANTHER" id="PTHR45967:SF2">
    <property type="entry name" value="BZIP TRANSCRIPTION FACTOR 68"/>
    <property type="match status" value="1"/>
</dbReference>
<feature type="domain" description="BZIP" evidence="8">
    <location>
        <begin position="6"/>
        <end position="59"/>
    </location>
</feature>
<feature type="compositionally biased region" description="Basic and acidic residues" evidence="7">
    <location>
        <begin position="1"/>
        <end position="13"/>
    </location>
</feature>
<dbReference type="InterPro" id="IPR045314">
    <property type="entry name" value="bZIP_plant_GBF1"/>
</dbReference>
<keyword evidence="5" id="KW-0804">Transcription</keyword>
<comment type="caution">
    <text evidence="9">The sequence shown here is derived from an EMBL/GenBank/DDBJ whole genome shotgun (WGS) entry which is preliminary data.</text>
</comment>
<dbReference type="CDD" id="cd14702">
    <property type="entry name" value="bZIP_plant_GBF1"/>
    <property type="match status" value="1"/>
</dbReference>
<dbReference type="SUPFAM" id="SSF57959">
    <property type="entry name" value="Leucine zipper domain"/>
    <property type="match status" value="1"/>
</dbReference>
<keyword evidence="10" id="KW-1185">Reference proteome</keyword>
<keyword evidence="3" id="KW-0805">Transcription regulation</keyword>
<evidence type="ECO:0000313" key="9">
    <source>
        <dbReference type="EMBL" id="KAK8998021.1"/>
    </source>
</evidence>
<feature type="region of interest" description="Disordered" evidence="7">
    <location>
        <begin position="89"/>
        <end position="114"/>
    </location>
</feature>